<reference evidence="2 3" key="1">
    <citation type="submission" date="2019-09" db="EMBL/GenBank/DDBJ databases">
        <title>Genome sequence and assembly of Taibaiella sp.</title>
        <authorList>
            <person name="Chhetri G."/>
        </authorList>
    </citation>
    <scope>NUCLEOTIDE SEQUENCE [LARGE SCALE GENOMIC DNA]</scope>
    <source>
        <strain evidence="2 3">KVB11</strain>
    </source>
</reference>
<dbReference type="InterPro" id="IPR011050">
    <property type="entry name" value="Pectin_lyase_fold/virulence"/>
</dbReference>
<accession>A0A5M6CLV3</accession>
<evidence type="ECO:0008006" key="4">
    <source>
        <dbReference type="Google" id="ProtNLM"/>
    </source>
</evidence>
<dbReference type="AlphaFoldDB" id="A0A5M6CLV3"/>
<feature type="signal peptide" evidence="1">
    <location>
        <begin position="1"/>
        <end position="20"/>
    </location>
</feature>
<evidence type="ECO:0000313" key="3">
    <source>
        <dbReference type="Proteomes" id="UP000323632"/>
    </source>
</evidence>
<comment type="caution">
    <text evidence="2">The sequence shown here is derived from an EMBL/GenBank/DDBJ whole genome shotgun (WGS) entry which is preliminary data.</text>
</comment>
<keyword evidence="3" id="KW-1185">Reference proteome</keyword>
<organism evidence="2 3">
    <name type="scientific">Taibaiella lutea</name>
    <dbReference type="NCBI Taxonomy" id="2608001"/>
    <lineage>
        <taxon>Bacteria</taxon>
        <taxon>Pseudomonadati</taxon>
        <taxon>Bacteroidota</taxon>
        <taxon>Chitinophagia</taxon>
        <taxon>Chitinophagales</taxon>
        <taxon>Chitinophagaceae</taxon>
        <taxon>Taibaiella</taxon>
    </lineage>
</organism>
<sequence length="370" mass="38736">MQKKLTCIVASLMLSIGASAQIFTVNNNSNYAANFDNLQTAINTVPTGAVLLVQGSGTSYGTVVLDKQIVLLGPGYNLNQNPAPHTQADGLSASVADFTIKAGAAGAIISGMHFGTQVNFDTVNNILFQSNFCQLGIKLLRSNNNTINKCQIQNANTSGVIDIDYSTGITINNNLIEKSNYGYFIDVYNASSGSFPNLSSVTAEFNTLLWNNGTNSSSSTAFYCGSSSSTAQAELIVRNNIIANKLNSPATSDFATNVGGSYATISMTNNVMYDSSFNTTNGAVNNAAVTNLFQHWGSTAYAYDYICQDKAGSPALGAGVGGSNCGMYGGGSPYSISGLSIIPNISFIQMPTIGTTGYGIDVHIKAKANQ</sequence>
<dbReference type="RefSeq" id="WP_150032641.1">
    <property type="nucleotide sequence ID" value="NZ_VWSH01000002.1"/>
</dbReference>
<keyword evidence="1" id="KW-0732">Signal</keyword>
<feature type="chain" id="PRO_5024349514" description="Right handed beta helix domain-containing protein" evidence="1">
    <location>
        <begin position="21"/>
        <end position="370"/>
    </location>
</feature>
<name>A0A5M6CLV3_9BACT</name>
<protein>
    <recommendedName>
        <fullName evidence="4">Right handed beta helix domain-containing protein</fullName>
    </recommendedName>
</protein>
<dbReference type="EMBL" id="VWSH01000002">
    <property type="protein sequence ID" value="KAA5534962.1"/>
    <property type="molecule type" value="Genomic_DNA"/>
</dbReference>
<evidence type="ECO:0000256" key="1">
    <source>
        <dbReference type="SAM" id="SignalP"/>
    </source>
</evidence>
<dbReference type="SUPFAM" id="SSF51126">
    <property type="entry name" value="Pectin lyase-like"/>
    <property type="match status" value="1"/>
</dbReference>
<evidence type="ECO:0000313" key="2">
    <source>
        <dbReference type="EMBL" id="KAA5534962.1"/>
    </source>
</evidence>
<dbReference type="InterPro" id="IPR012334">
    <property type="entry name" value="Pectin_lyas_fold"/>
</dbReference>
<dbReference type="Gene3D" id="2.160.20.10">
    <property type="entry name" value="Single-stranded right-handed beta-helix, Pectin lyase-like"/>
    <property type="match status" value="1"/>
</dbReference>
<dbReference type="Proteomes" id="UP000323632">
    <property type="component" value="Unassembled WGS sequence"/>
</dbReference>
<proteinExistence type="predicted"/>
<gene>
    <name evidence="2" type="ORF">F0919_10205</name>
</gene>